<accession>A0AAD8ZCV5</accession>
<comment type="caution">
    <text evidence="2">The sequence shown here is derived from an EMBL/GenBank/DDBJ whole genome shotgun (WGS) entry which is preliminary data.</text>
</comment>
<gene>
    <name evidence="2" type="ORF">P4O66_008446</name>
</gene>
<protein>
    <submittedName>
        <fullName evidence="2">Uncharacterized protein</fullName>
    </submittedName>
</protein>
<dbReference type="EMBL" id="JAROKS010000014">
    <property type="protein sequence ID" value="KAK1797052.1"/>
    <property type="molecule type" value="Genomic_DNA"/>
</dbReference>
<proteinExistence type="predicted"/>
<sequence>MWSDITAKENAQAPGNASGLQDNGAASAVTPTIDSKLWVSMSVHWTADTKYHYRKETVKEKRMYRGQHRQR</sequence>
<dbReference type="AlphaFoldDB" id="A0AAD8ZCV5"/>
<evidence type="ECO:0000313" key="3">
    <source>
        <dbReference type="Proteomes" id="UP001239994"/>
    </source>
</evidence>
<organism evidence="2 3">
    <name type="scientific">Electrophorus voltai</name>
    <dbReference type="NCBI Taxonomy" id="2609070"/>
    <lineage>
        <taxon>Eukaryota</taxon>
        <taxon>Metazoa</taxon>
        <taxon>Chordata</taxon>
        <taxon>Craniata</taxon>
        <taxon>Vertebrata</taxon>
        <taxon>Euteleostomi</taxon>
        <taxon>Actinopterygii</taxon>
        <taxon>Neopterygii</taxon>
        <taxon>Teleostei</taxon>
        <taxon>Ostariophysi</taxon>
        <taxon>Gymnotiformes</taxon>
        <taxon>Gymnotoidei</taxon>
        <taxon>Gymnotidae</taxon>
        <taxon>Electrophorus</taxon>
    </lineage>
</organism>
<evidence type="ECO:0000256" key="1">
    <source>
        <dbReference type="SAM" id="MobiDB-lite"/>
    </source>
</evidence>
<name>A0AAD8ZCV5_9TELE</name>
<feature type="region of interest" description="Disordered" evidence="1">
    <location>
        <begin position="1"/>
        <end position="26"/>
    </location>
</feature>
<reference evidence="2" key="1">
    <citation type="submission" date="2023-03" db="EMBL/GenBank/DDBJ databases">
        <title>Electrophorus voltai genome.</title>
        <authorList>
            <person name="Bian C."/>
        </authorList>
    </citation>
    <scope>NUCLEOTIDE SEQUENCE</scope>
    <source>
        <strain evidence="2">CB-2022</strain>
        <tissue evidence="2">Muscle</tissue>
    </source>
</reference>
<keyword evidence="3" id="KW-1185">Reference proteome</keyword>
<dbReference type="Proteomes" id="UP001239994">
    <property type="component" value="Unassembled WGS sequence"/>
</dbReference>
<evidence type="ECO:0000313" key="2">
    <source>
        <dbReference type="EMBL" id="KAK1797052.1"/>
    </source>
</evidence>